<dbReference type="InterPro" id="IPR051205">
    <property type="entry name" value="UbiH/COQ6_monooxygenase"/>
</dbReference>
<comment type="cofactor">
    <cofactor evidence="1">
        <name>FAD</name>
        <dbReference type="ChEBI" id="CHEBI:57692"/>
    </cofactor>
</comment>
<reference evidence="9 10" key="1">
    <citation type="submission" date="2019-10" db="EMBL/GenBank/DDBJ databases">
        <title>Cognatihalovulum marinum gen. nov. sp. nov., a new member of the family Rhodobacteraceae isolated from deep seawater of the Northwest Indian Ocean.</title>
        <authorList>
            <person name="Ruan C."/>
            <person name="Wang J."/>
            <person name="Zheng X."/>
            <person name="Song L."/>
            <person name="Zhu Y."/>
            <person name="Huang Y."/>
            <person name="Lu Z."/>
            <person name="Du W."/>
            <person name="Huang L."/>
            <person name="Dai X."/>
        </authorList>
    </citation>
    <scope>NUCLEOTIDE SEQUENCE [LARGE SCALE GENOMIC DNA]</scope>
    <source>
        <strain evidence="9 10">2CG4</strain>
    </source>
</reference>
<name>A0A6L5Z521_9RHOB</name>
<dbReference type="AlphaFoldDB" id="A0A6L5Z521"/>
<comment type="caution">
    <text evidence="9">The sequence shown here is derived from an EMBL/GenBank/DDBJ whole genome shotgun (WGS) entry which is preliminary data.</text>
</comment>
<comment type="similarity">
    <text evidence="3">Belongs to the UbiH/COQ6 family.</text>
</comment>
<dbReference type="NCBIfam" id="TIGR01988">
    <property type="entry name" value="Ubi-OHases"/>
    <property type="match status" value="1"/>
</dbReference>
<dbReference type="GO" id="GO:0006744">
    <property type="term" value="P:ubiquinone biosynthetic process"/>
    <property type="evidence" value="ECO:0007669"/>
    <property type="project" value="UniProtKB-UniPathway"/>
</dbReference>
<evidence type="ECO:0000256" key="2">
    <source>
        <dbReference type="ARBA" id="ARBA00004749"/>
    </source>
</evidence>
<keyword evidence="4" id="KW-0285">Flavoprotein</keyword>
<dbReference type="PROSITE" id="PS01304">
    <property type="entry name" value="UBIH"/>
    <property type="match status" value="1"/>
</dbReference>
<dbReference type="UniPathway" id="UPA00232"/>
<feature type="domain" description="FAD-binding" evidence="8">
    <location>
        <begin position="5"/>
        <end position="342"/>
    </location>
</feature>
<dbReference type="Gene3D" id="3.50.50.60">
    <property type="entry name" value="FAD/NAD(P)-binding domain"/>
    <property type="match status" value="2"/>
</dbReference>
<evidence type="ECO:0000256" key="1">
    <source>
        <dbReference type="ARBA" id="ARBA00001974"/>
    </source>
</evidence>
<evidence type="ECO:0000313" key="9">
    <source>
        <dbReference type="EMBL" id="MSU91205.1"/>
    </source>
</evidence>
<evidence type="ECO:0000256" key="4">
    <source>
        <dbReference type="ARBA" id="ARBA00022630"/>
    </source>
</evidence>
<proteinExistence type="inferred from homology"/>
<evidence type="ECO:0000313" key="10">
    <source>
        <dbReference type="Proteomes" id="UP000474957"/>
    </source>
</evidence>
<dbReference type="GO" id="GO:0004497">
    <property type="term" value="F:monooxygenase activity"/>
    <property type="evidence" value="ECO:0007669"/>
    <property type="project" value="UniProtKB-KW"/>
</dbReference>
<evidence type="ECO:0000256" key="3">
    <source>
        <dbReference type="ARBA" id="ARBA00005349"/>
    </source>
</evidence>
<keyword evidence="7" id="KW-0503">Monooxygenase</keyword>
<organism evidence="9 10">
    <name type="scientific">Halovulum marinum</name>
    <dbReference type="NCBI Taxonomy" id="2662447"/>
    <lineage>
        <taxon>Bacteria</taxon>
        <taxon>Pseudomonadati</taxon>
        <taxon>Pseudomonadota</taxon>
        <taxon>Alphaproteobacteria</taxon>
        <taxon>Rhodobacterales</taxon>
        <taxon>Paracoccaceae</taxon>
        <taxon>Halovulum</taxon>
    </lineage>
</organism>
<evidence type="ECO:0000256" key="5">
    <source>
        <dbReference type="ARBA" id="ARBA00022827"/>
    </source>
</evidence>
<evidence type="ECO:0000259" key="8">
    <source>
        <dbReference type="Pfam" id="PF01494"/>
    </source>
</evidence>
<dbReference type="FunFam" id="3.50.50.60:FF:000021">
    <property type="entry name" value="Ubiquinone biosynthesis monooxygenase COQ6"/>
    <property type="match status" value="1"/>
</dbReference>
<evidence type="ECO:0000256" key="6">
    <source>
        <dbReference type="ARBA" id="ARBA00023002"/>
    </source>
</evidence>
<sequence length="408" mass="42889">MDERIDMLIVGGGLVGPALALAAASAGLRVRVLDAAPAAALADPEFDGRAYAVAAASRRMLRALGLWAGIEGAAQPILQVKVSDGVAGRGAAPLFAHFDADELGEGPLGHIVEDRFLRRALLAAMAESPLVTVETGARVIGQAEVPGGVEVTLADGTTRCARLLVGADGRGSQVARRAGIGRTEWAYRQTSLVAALEVERPHEGIAQQMFFPDGPLAILPLTGNRVSIVWTEDTTRAAAVQAMDDDGYLAALRPCFGDFLGQIRLAGKRYAYPLGLSLATRITAPRLALAGDAAHGIHPLAGQGLNLGLRDVATLAQVLAEAHRRGEDIGAADVLERYRRWRQFDIAALATATDAINRVFSNANPLLRLGRTLALGAIEAAPALRRRLMREAMGTAGDLPVLLQGRAL</sequence>
<dbReference type="GO" id="GO:0110142">
    <property type="term" value="C:ubiquinone biosynthesis complex"/>
    <property type="evidence" value="ECO:0007669"/>
    <property type="project" value="UniProtKB-ARBA"/>
</dbReference>
<dbReference type="PANTHER" id="PTHR43876">
    <property type="entry name" value="UBIQUINONE BIOSYNTHESIS MONOOXYGENASE COQ6, MITOCHONDRIAL"/>
    <property type="match status" value="1"/>
</dbReference>
<accession>A0A6L5Z521</accession>
<dbReference type="InterPro" id="IPR036188">
    <property type="entry name" value="FAD/NAD-bd_sf"/>
</dbReference>
<dbReference type="GO" id="GO:0071949">
    <property type="term" value="F:FAD binding"/>
    <property type="evidence" value="ECO:0007669"/>
    <property type="project" value="InterPro"/>
</dbReference>
<gene>
    <name evidence="9" type="ORF">GE300_16600</name>
</gene>
<dbReference type="InterPro" id="IPR018168">
    <property type="entry name" value="Ubi_Hdrlase_CS"/>
</dbReference>
<evidence type="ECO:0000256" key="7">
    <source>
        <dbReference type="ARBA" id="ARBA00023033"/>
    </source>
</evidence>
<keyword evidence="6" id="KW-0560">Oxidoreductase</keyword>
<dbReference type="Proteomes" id="UP000474957">
    <property type="component" value="Unassembled WGS sequence"/>
</dbReference>
<dbReference type="SUPFAM" id="SSF51905">
    <property type="entry name" value="FAD/NAD(P)-binding domain"/>
    <property type="match status" value="1"/>
</dbReference>
<dbReference type="Pfam" id="PF01494">
    <property type="entry name" value="FAD_binding_3"/>
    <property type="match status" value="1"/>
</dbReference>
<dbReference type="EMBL" id="WIND01000016">
    <property type="protein sequence ID" value="MSU91205.1"/>
    <property type="molecule type" value="Genomic_DNA"/>
</dbReference>
<dbReference type="InterPro" id="IPR002938">
    <property type="entry name" value="FAD-bd"/>
</dbReference>
<comment type="pathway">
    <text evidence="2">Cofactor biosynthesis; ubiquinone biosynthesis.</text>
</comment>
<dbReference type="PANTHER" id="PTHR43876:SF7">
    <property type="entry name" value="UBIQUINONE BIOSYNTHESIS MONOOXYGENASE COQ6, MITOCHONDRIAL"/>
    <property type="match status" value="1"/>
</dbReference>
<dbReference type="InterPro" id="IPR010971">
    <property type="entry name" value="UbiH/COQ6"/>
</dbReference>
<dbReference type="GO" id="GO:0016705">
    <property type="term" value="F:oxidoreductase activity, acting on paired donors, with incorporation or reduction of molecular oxygen"/>
    <property type="evidence" value="ECO:0007669"/>
    <property type="project" value="InterPro"/>
</dbReference>
<keyword evidence="10" id="KW-1185">Reference proteome</keyword>
<dbReference type="PRINTS" id="PR00420">
    <property type="entry name" value="RNGMNOXGNASE"/>
</dbReference>
<keyword evidence="5" id="KW-0274">FAD</keyword>
<protein>
    <submittedName>
        <fullName evidence="9">2-octaprenyl-6-methoxyphenyl hydroxylase</fullName>
    </submittedName>
</protein>